<evidence type="ECO:0000256" key="1">
    <source>
        <dbReference type="ARBA" id="ARBA00001936"/>
    </source>
</evidence>
<keyword evidence="8 17" id="KW-0479">Metal-binding</keyword>
<reference evidence="19" key="1">
    <citation type="submission" date="2020-07" db="EMBL/GenBank/DDBJ databases">
        <title>The High-quality genome of the commercially important snow crab, Chionoecetes opilio.</title>
        <authorList>
            <person name="Jeong J.-H."/>
            <person name="Ryu S."/>
        </authorList>
    </citation>
    <scope>NUCLEOTIDE SEQUENCE</scope>
    <source>
        <strain evidence="19">MADBK_172401_WGS</strain>
        <tissue evidence="19">Digestive gland</tissue>
    </source>
</reference>
<feature type="binding site" evidence="17">
    <location>
        <position position="156"/>
    </location>
    <ligand>
        <name>Mn(2+)</name>
        <dbReference type="ChEBI" id="CHEBI:29035"/>
    </ligand>
</feature>
<accession>A0A8J4Y9I3</accession>
<keyword evidence="10 18" id="KW-1133">Transmembrane helix</keyword>
<evidence type="ECO:0000256" key="10">
    <source>
        <dbReference type="ARBA" id="ARBA00022989"/>
    </source>
</evidence>
<organism evidence="19 20">
    <name type="scientific">Chionoecetes opilio</name>
    <name type="common">Atlantic snow crab</name>
    <name type="synonym">Cancer opilio</name>
    <dbReference type="NCBI Taxonomy" id="41210"/>
    <lineage>
        <taxon>Eukaryota</taxon>
        <taxon>Metazoa</taxon>
        <taxon>Ecdysozoa</taxon>
        <taxon>Arthropoda</taxon>
        <taxon>Crustacea</taxon>
        <taxon>Multicrustacea</taxon>
        <taxon>Malacostraca</taxon>
        <taxon>Eumalacostraca</taxon>
        <taxon>Eucarida</taxon>
        <taxon>Decapoda</taxon>
        <taxon>Pleocyemata</taxon>
        <taxon>Brachyura</taxon>
        <taxon>Eubrachyura</taxon>
        <taxon>Majoidea</taxon>
        <taxon>Majidae</taxon>
        <taxon>Chionoecetes</taxon>
    </lineage>
</organism>
<comment type="subcellular location">
    <subcellularLocation>
        <location evidence="2 18">Golgi apparatus membrane</location>
        <topology evidence="2 18">Single-pass type II membrane protein</topology>
    </subcellularLocation>
</comment>
<evidence type="ECO:0000256" key="5">
    <source>
        <dbReference type="ARBA" id="ARBA00012641"/>
    </source>
</evidence>
<dbReference type="UniPathway" id="UPA00378"/>
<keyword evidence="14 17" id="KW-0464">Manganese</keyword>
<evidence type="ECO:0000256" key="16">
    <source>
        <dbReference type="PIRSR" id="PIRSR605027-1"/>
    </source>
</evidence>
<dbReference type="Proteomes" id="UP000770661">
    <property type="component" value="Unassembled WGS sequence"/>
</dbReference>
<feature type="transmembrane region" description="Helical" evidence="18">
    <location>
        <begin position="21"/>
        <end position="38"/>
    </location>
</feature>
<dbReference type="GO" id="GO:0000139">
    <property type="term" value="C:Golgi membrane"/>
    <property type="evidence" value="ECO:0007669"/>
    <property type="project" value="UniProtKB-SubCell"/>
</dbReference>
<evidence type="ECO:0000256" key="8">
    <source>
        <dbReference type="ARBA" id="ARBA00022723"/>
    </source>
</evidence>
<comment type="similarity">
    <text evidence="4 18">Belongs to the glycosyltransferase 43 family.</text>
</comment>
<dbReference type="AlphaFoldDB" id="A0A8J4Y9I3"/>
<dbReference type="FunFam" id="3.90.550.10:FF:000044">
    <property type="entry name" value="Galactosylgalactosylxylosylprotein 3-beta-glucuronosyltransferase"/>
    <property type="match status" value="1"/>
</dbReference>
<evidence type="ECO:0000256" key="14">
    <source>
        <dbReference type="ARBA" id="ARBA00023211"/>
    </source>
</evidence>
<evidence type="ECO:0000256" key="17">
    <source>
        <dbReference type="PIRSR" id="PIRSR605027-3"/>
    </source>
</evidence>
<dbReference type="EC" id="2.4.1.135" evidence="5 18"/>
<dbReference type="GO" id="GO:0046872">
    <property type="term" value="F:metal ion binding"/>
    <property type="evidence" value="ECO:0007669"/>
    <property type="project" value="UniProtKB-KW"/>
</dbReference>
<dbReference type="PANTHER" id="PTHR10896">
    <property type="entry name" value="GALACTOSYLGALACTOSYLXYLOSYLPROTEIN 3-BETA-GLUCURONOSYLTRANSFERASE BETA-1,3-GLUCURONYLTRANSFERASE"/>
    <property type="match status" value="1"/>
</dbReference>
<evidence type="ECO:0000256" key="2">
    <source>
        <dbReference type="ARBA" id="ARBA00004323"/>
    </source>
</evidence>
<evidence type="ECO:0000256" key="11">
    <source>
        <dbReference type="ARBA" id="ARBA00023034"/>
    </source>
</evidence>
<dbReference type="Gene3D" id="3.90.550.10">
    <property type="entry name" value="Spore Coat Polysaccharide Biosynthesis Protein SpsA, Chain A"/>
    <property type="match status" value="1"/>
</dbReference>
<keyword evidence="9 18" id="KW-0735">Signal-anchor</keyword>
<keyword evidence="7 18" id="KW-0812">Transmembrane</keyword>
<evidence type="ECO:0000256" key="6">
    <source>
        <dbReference type="ARBA" id="ARBA00022679"/>
    </source>
</evidence>
<evidence type="ECO:0000256" key="9">
    <source>
        <dbReference type="ARBA" id="ARBA00022968"/>
    </source>
</evidence>
<evidence type="ECO:0000256" key="3">
    <source>
        <dbReference type="ARBA" id="ARBA00004922"/>
    </source>
</evidence>
<dbReference type="Pfam" id="PF03360">
    <property type="entry name" value="Glyco_transf_43"/>
    <property type="match status" value="1"/>
</dbReference>
<protein>
    <recommendedName>
        <fullName evidence="5 18">Galactosylgalactosylxylosylprotein 3-beta-glucuronosyltransferase</fullName>
        <ecNumber evidence="5 18">2.4.1.135</ecNumber>
    </recommendedName>
</protein>
<dbReference type="CDD" id="cd00218">
    <property type="entry name" value="GlcAT-I"/>
    <property type="match status" value="1"/>
</dbReference>
<dbReference type="GO" id="GO:0050650">
    <property type="term" value="P:chondroitin sulfate proteoglycan biosynthetic process"/>
    <property type="evidence" value="ECO:0007669"/>
    <property type="project" value="TreeGrafter"/>
</dbReference>
<sequence>MVRREARLGDEKERTGASQRVVCGAAALLLVLATYWLASQPTAPPECGASLALLKAMRDLLLLMQVPELTRLAQTLMLVPRVHWVVAEDAPASNMRVVRYLLHTGLPHTYLLTPMPEEYRNLTLQPKGVANRNGGLAWVRTQAREAEGVVYFADDDNTYDIRLFEEMRYTKRVSMWPVGLIRGSGVSTPVMRNGRFAGWYDAWIGGRKFPVDMAGFAVSVRYLLERPDAQMPYTPGHEEDGFLTSLGITPSHIEFKAAQCTQGCSASFMSRGMSSGHELCFLHAQCLLSDLYHPVEWPIYHISLMVFFPERGVPNLVGGLFAGLM</sequence>
<feature type="active site" description="Proton donor/acceptor" evidence="16">
    <location>
        <position position="239"/>
    </location>
</feature>
<evidence type="ECO:0000256" key="15">
    <source>
        <dbReference type="ARBA" id="ARBA00047979"/>
    </source>
</evidence>
<evidence type="ECO:0000256" key="12">
    <source>
        <dbReference type="ARBA" id="ARBA00023136"/>
    </source>
</evidence>
<dbReference type="InterPro" id="IPR029044">
    <property type="entry name" value="Nucleotide-diphossugar_trans"/>
</dbReference>
<evidence type="ECO:0000256" key="4">
    <source>
        <dbReference type="ARBA" id="ARBA00007706"/>
    </source>
</evidence>
<dbReference type="PANTHER" id="PTHR10896:SF50">
    <property type="entry name" value="GALACTOSYLGALACTOSYLXYLOSYLPROTEIN 3-BETA-GLUCURONOSYLTRANSFERASE P"/>
    <property type="match status" value="1"/>
</dbReference>
<dbReference type="GO" id="GO:0005975">
    <property type="term" value="P:carbohydrate metabolic process"/>
    <property type="evidence" value="ECO:0007669"/>
    <property type="project" value="TreeGrafter"/>
</dbReference>
<keyword evidence="20" id="KW-1185">Reference proteome</keyword>
<keyword evidence="6 18" id="KW-0808">Transferase</keyword>
<evidence type="ECO:0000256" key="7">
    <source>
        <dbReference type="ARBA" id="ARBA00022692"/>
    </source>
</evidence>
<dbReference type="GO" id="GO:0015018">
    <property type="term" value="F:galactosylgalactosylxylosylprotein 3-beta-glucuronosyltransferase activity"/>
    <property type="evidence" value="ECO:0007669"/>
    <property type="project" value="UniProtKB-UniRule"/>
</dbReference>
<gene>
    <name evidence="19" type="primary">GlcAT-P_1</name>
    <name evidence="19" type="ORF">GWK47_043315</name>
</gene>
<comment type="catalytic activity">
    <reaction evidence="15 18">
        <text>3-O-(beta-D-galactosyl-(1-&gt;3)-beta-D-galactosyl-(1-&gt;4)-beta-D-xylosyl)-L-seryl-[protein] + UDP-alpha-D-glucuronate = 3-O-(beta-D-GlcA-(1-&gt;3)-beta-D-Gal-(1-&gt;3)-beta-D-Gal-(1-&gt;4)-beta-D-Xyl)-L-seryl-[protein] + UDP + H(+)</text>
        <dbReference type="Rhea" id="RHEA:24168"/>
        <dbReference type="Rhea" id="RHEA-COMP:12571"/>
        <dbReference type="Rhea" id="RHEA-COMP:12573"/>
        <dbReference type="ChEBI" id="CHEBI:15378"/>
        <dbReference type="ChEBI" id="CHEBI:58052"/>
        <dbReference type="ChEBI" id="CHEBI:58223"/>
        <dbReference type="ChEBI" id="CHEBI:132090"/>
        <dbReference type="ChEBI" id="CHEBI:132093"/>
        <dbReference type="EC" id="2.4.1.135"/>
    </reaction>
</comment>
<evidence type="ECO:0000256" key="13">
    <source>
        <dbReference type="ARBA" id="ARBA00023180"/>
    </source>
</evidence>
<comment type="caution">
    <text evidence="19">The sequence shown here is derived from an EMBL/GenBank/DDBJ whole genome shotgun (WGS) entry which is preliminary data.</text>
</comment>
<dbReference type="OrthoDB" id="675023at2759"/>
<keyword evidence="13" id="KW-0325">Glycoprotein</keyword>
<keyword evidence="12 18" id="KW-0472">Membrane</keyword>
<keyword evidence="11 18" id="KW-0333">Golgi apparatus</keyword>
<evidence type="ECO:0000313" key="19">
    <source>
        <dbReference type="EMBL" id="KAG0723082.1"/>
    </source>
</evidence>
<proteinExistence type="inferred from homology"/>
<dbReference type="SUPFAM" id="SSF53448">
    <property type="entry name" value="Nucleotide-diphospho-sugar transferases"/>
    <property type="match status" value="1"/>
</dbReference>
<comment type="pathway">
    <text evidence="3 18">Protein modification; protein glycosylation.</text>
</comment>
<dbReference type="InterPro" id="IPR005027">
    <property type="entry name" value="Glyco_trans_43"/>
</dbReference>
<dbReference type="EMBL" id="JACEEZ010008677">
    <property type="protein sequence ID" value="KAG0723082.1"/>
    <property type="molecule type" value="Genomic_DNA"/>
</dbReference>
<evidence type="ECO:0000256" key="18">
    <source>
        <dbReference type="RuleBase" id="RU363127"/>
    </source>
</evidence>
<name>A0A8J4Y9I3_CHIOP</name>
<comment type="cofactor">
    <cofactor evidence="1 17 18">
        <name>Mn(2+)</name>
        <dbReference type="ChEBI" id="CHEBI:29035"/>
    </cofactor>
</comment>
<evidence type="ECO:0000313" key="20">
    <source>
        <dbReference type="Proteomes" id="UP000770661"/>
    </source>
</evidence>